<evidence type="ECO:0000313" key="2">
    <source>
        <dbReference type="EMBL" id="KZP07540.1"/>
    </source>
</evidence>
<sequence>RLPGCARESNTKPSRRDGHGAGVGLMEAIMESGKMRGAMKALVALQVQGDTQEAEAEHLLVEDKTDCDEEMAGRGGGPACSRRSRDAPPTRREEGSEYQK</sequence>
<name>A0A167XT46_9AGAM</name>
<evidence type="ECO:0000313" key="3">
    <source>
        <dbReference type="Proteomes" id="UP000076532"/>
    </source>
</evidence>
<dbReference type="EMBL" id="KV417747">
    <property type="protein sequence ID" value="KZP07540.1"/>
    <property type="molecule type" value="Genomic_DNA"/>
</dbReference>
<protein>
    <submittedName>
        <fullName evidence="2">Uncharacterized protein</fullName>
    </submittedName>
</protein>
<feature type="region of interest" description="Disordered" evidence="1">
    <location>
        <begin position="1"/>
        <end position="22"/>
    </location>
</feature>
<feature type="compositionally biased region" description="Basic and acidic residues" evidence="1">
    <location>
        <begin position="83"/>
        <end position="100"/>
    </location>
</feature>
<gene>
    <name evidence="2" type="ORF">FIBSPDRAFT_875376</name>
</gene>
<organism evidence="2 3">
    <name type="scientific">Athelia psychrophila</name>
    <dbReference type="NCBI Taxonomy" id="1759441"/>
    <lineage>
        <taxon>Eukaryota</taxon>
        <taxon>Fungi</taxon>
        <taxon>Dikarya</taxon>
        <taxon>Basidiomycota</taxon>
        <taxon>Agaricomycotina</taxon>
        <taxon>Agaricomycetes</taxon>
        <taxon>Agaricomycetidae</taxon>
        <taxon>Atheliales</taxon>
        <taxon>Atheliaceae</taxon>
        <taxon>Athelia</taxon>
    </lineage>
</organism>
<dbReference type="Proteomes" id="UP000076532">
    <property type="component" value="Unassembled WGS sequence"/>
</dbReference>
<proteinExistence type="predicted"/>
<evidence type="ECO:0000256" key="1">
    <source>
        <dbReference type="SAM" id="MobiDB-lite"/>
    </source>
</evidence>
<dbReference type="AlphaFoldDB" id="A0A167XT46"/>
<accession>A0A167XT46</accession>
<keyword evidence="3" id="KW-1185">Reference proteome</keyword>
<feature type="region of interest" description="Disordered" evidence="1">
    <location>
        <begin position="61"/>
        <end position="100"/>
    </location>
</feature>
<reference evidence="2 3" key="1">
    <citation type="journal article" date="2016" name="Mol. Biol. Evol.">
        <title>Comparative Genomics of Early-Diverging Mushroom-Forming Fungi Provides Insights into the Origins of Lignocellulose Decay Capabilities.</title>
        <authorList>
            <person name="Nagy L.G."/>
            <person name="Riley R."/>
            <person name="Tritt A."/>
            <person name="Adam C."/>
            <person name="Daum C."/>
            <person name="Floudas D."/>
            <person name="Sun H."/>
            <person name="Yadav J.S."/>
            <person name="Pangilinan J."/>
            <person name="Larsson K.H."/>
            <person name="Matsuura K."/>
            <person name="Barry K."/>
            <person name="Labutti K."/>
            <person name="Kuo R."/>
            <person name="Ohm R.A."/>
            <person name="Bhattacharya S.S."/>
            <person name="Shirouzu T."/>
            <person name="Yoshinaga Y."/>
            <person name="Martin F.M."/>
            <person name="Grigoriev I.V."/>
            <person name="Hibbett D.S."/>
        </authorList>
    </citation>
    <scope>NUCLEOTIDE SEQUENCE [LARGE SCALE GENOMIC DNA]</scope>
    <source>
        <strain evidence="2 3">CBS 109695</strain>
    </source>
</reference>
<feature type="non-terminal residue" evidence="2">
    <location>
        <position position="1"/>
    </location>
</feature>